<evidence type="ECO:0000256" key="1">
    <source>
        <dbReference type="SAM" id="Coils"/>
    </source>
</evidence>
<sequence>MNTLSSNPRKTMFYAAAQNMLNSHQSSMENLKSSLFQLAIYPSSHQKDQLNLSLNNNSDRAQANYSLPRRSNLFQNDRDRSLSYKQNISMEQNGSVEKLQNAYNIKGHFQLMNEDPNQLIQKEQRKQELKEYLLKQIEEKKKLQKLEQDRKRIEDAKAEQLVQKQLEEIRARQYSKFENSNIQQQQVQSSQTKAIQQQSVSPQREGIFMQIYKQQQQNLVSQQTDILEKINHLQNDIKSLQYTQQQQNDVNYVRNNIKSMMKKQNKINPQQINKIKKKDFTQLNERQLDCETIFIPANQKLNTDIDTYQYNGNAIQDVDKSINSLNQNSILQNQLHLNNMSTISNQDNSNSQQQTINVQSNQIVNHSRLTISQLSSRNRSFSNEKQNQNDIIKNDNNIIEDTKIVQKQQKPKQNNVQLKLPHRTTMLMQIPSKNQIQTQKQEEPKSSQRN</sequence>
<dbReference type="AlphaFoldDB" id="A0A8S1MVF2"/>
<dbReference type="OrthoDB" id="311196at2759"/>
<gene>
    <name evidence="3" type="ORF">PSON_ATCC_30995.1.T0460113</name>
</gene>
<feature type="compositionally biased region" description="Basic and acidic residues" evidence="2">
    <location>
        <begin position="440"/>
        <end position="450"/>
    </location>
</feature>
<feature type="region of interest" description="Disordered" evidence="2">
    <location>
        <begin position="430"/>
        <end position="450"/>
    </location>
</feature>
<reference evidence="3" key="1">
    <citation type="submission" date="2021-01" db="EMBL/GenBank/DDBJ databases">
        <authorList>
            <consortium name="Genoscope - CEA"/>
            <person name="William W."/>
        </authorList>
    </citation>
    <scope>NUCLEOTIDE SEQUENCE</scope>
</reference>
<keyword evidence="4" id="KW-1185">Reference proteome</keyword>
<organism evidence="3 4">
    <name type="scientific">Paramecium sonneborni</name>
    <dbReference type="NCBI Taxonomy" id="65129"/>
    <lineage>
        <taxon>Eukaryota</taxon>
        <taxon>Sar</taxon>
        <taxon>Alveolata</taxon>
        <taxon>Ciliophora</taxon>
        <taxon>Intramacronucleata</taxon>
        <taxon>Oligohymenophorea</taxon>
        <taxon>Peniculida</taxon>
        <taxon>Parameciidae</taxon>
        <taxon>Paramecium</taxon>
    </lineage>
</organism>
<evidence type="ECO:0000313" key="3">
    <source>
        <dbReference type="EMBL" id="CAD8084170.1"/>
    </source>
</evidence>
<feature type="coiled-coil region" evidence="1">
    <location>
        <begin position="126"/>
        <end position="163"/>
    </location>
</feature>
<comment type="caution">
    <text evidence="3">The sequence shown here is derived from an EMBL/GenBank/DDBJ whole genome shotgun (WGS) entry which is preliminary data.</text>
</comment>
<feature type="compositionally biased region" description="Polar residues" evidence="2">
    <location>
        <begin position="375"/>
        <end position="384"/>
    </location>
</feature>
<accession>A0A8S1MVF2</accession>
<evidence type="ECO:0000313" key="4">
    <source>
        <dbReference type="Proteomes" id="UP000692954"/>
    </source>
</evidence>
<proteinExistence type="predicted"/>
<feature type="region of interest" description="Disordered" evidence="2">
    <location>
        <begin position="375"/>
        <end position="394"/>
    </location>
</feature>
<evidence type="ECO:0000256" key="2">
    <source>
        <dbReference type="SAM" id="MobiDB-lite"/>
    </source>
</evidence>
<dbReference type="Proteomes" id="UP000692954">
    <property type="component" value="Unassembled WGS sequence"/>
</dbReference>
<dbReference type="EMBL" id="CAJJDN010000046">
    <property type="protein sequence ID" value="CAD8084170.1"/>
    <property type="molecule type" value="Genomic_DNA"/>
</dbReference>
<feature type="compositionally biased region" description="Low complexity" evidence="2">
    <location>
        <begin position="385"/>
        <end position="394"/>
    </location>
</feature>
<keyword evidence="1" id="KW-0175">Coiled coil</keyword>
<name>A0A8S1MVF2_9CILI</name>
<protein>
    <submittedName>
        <fullName evidence="3">Uncharacterized protein</fullName>
    </submittedName>
</protein>